<protein>
    <submittedName>
        <fullName evidence="1">Uncharacterized protein</fullName>
    </submittedName>
</protein>
<accession>X1NIE3</accession>
<evidence type="ECO:0000313" key="1">
    <source>
        <dbReference type="EMBL" id="GAI29956.1"/>
    </source>
</evidence>
<name>X1NIE3_9ZZZZ</name>
<reference evidence="1" key="1">
    <citation type="journal article" date="2014" name="Front. Microbiol.">
        <title>High frequency of phylogenetically diverse reductive dehalogenase-homologous genes in deep subseafloor sedimentary metagenomes.</title>
        <authorList>
            <person name="Kawai M."/>
            <person name="Futagami T."/>
            <person name="Toyoda A."/>
            <person name="Takaki Y."/>
            <person name="Nishi S."/>
            <person name="Hori S."/>
            <person name="Arai W."/>
            <person name="Tsubouchi T."/>
            <person name="Morono Y."/>
            <person name="Uchiyama I."/>
            <person name="Ito T."/>
            <person name="Fujiyama A."/>
            <person name="Inagaki F."/>
            <person name="Takami H."/>
        </authorList>
    </citation>
    <scope>NUCLEOTIDE SEQUENCE</scope>
    <source>
        <strain evidence="1">Expedition CK06-06</strain>
    </source>
</reference>
<organism evidence="1">
    <name type="scientific">marine sediment metagenome</name>
    <dbReference type="NCBI Taxonomy" id="412755"/>
    <lineage>
        <taxon>unclassified sequences</taxon>
        <taxon>metagenomes</taxon>
        <taxon>ecological metagenomes</taxon>
    </lineage>
</organism>
<feature type="non-terminal residue" evidence="1">
    <location>
        <position position="83"/>
    </location>
</feature>
<sequence length="83" mass="9328">DINNDNYDDILIAADDGYLRLISGLSGLELSKKICFNITPILTPQYGGYSSSPYSSIKRLFMKSGIKIYEIPDINDDNITEYI</sequence>
<dbReference type="EMBL" id="BARV01014168">
    <property type="protein sequence ID" value="GAI29956.1"/>
    <property type="molecule type" value="Genomic_DNA"/>
</dbReference>
<comment type="caution">
    <text evidence="1">The sequence shown here is derived from an EMBL/GenBank/DDBJ whole genome shotgun (WGS) entry which is preliminary data.</text>
</comment>
<proteinExistence type="predicted"/>
<gene>
    <name evidence="1" type="ORF">S06H3_24984</name>
</gene>
<dbReference type="AlphaFoldDB" id="X1NIE3"/>
<feature type="non-terminal residue" evidence="1">
    <location>
        <position position="1"/>
    </location>
</feature>